<dbReference type="STRING" id="211114.SAMN04489726_1114"/>
<evidence type="ECO:0000313" key="2">
    <source>
        <dbReference type="EMBL" id="SDM33848.1"/>
    </source>
</evidence>
<reference evidence="2 3" key="1">
    <citation type="submission" date="2016-10" db="EMBL/GenBank/DDBJ databases">
        <authorList>
            <person name="de Groot N.N."/>
        </authorList>
    </citation>
    <scope>NUCLEOTIDE SEQUENCE [LARGE SCALE GENOMIC DNA]</scope>
    <source>
        <strain evidence="2 3">DSM 44149</strain>
    </source>
</reference>
<keyword evidence="3" id="KW-1185">Reference proteome</keyword>
<dbReference type="AlphaFoldDB" id="A0A1G9SEE8"/>
<dbReference type="PANTHER" id="PTHR35525:SF3">
    <property type="entry name" value="BLL6575 PROTEIN"/>
    <property type="match status" value="1"/>
</dbReference>
<evidence type="ECO:0000313" key="3">
    <source>
        <dbReference type="Proteomes" id="UP000183376"/>
    </source>
</evidence>
<name>A0A1G9SEE8_ALLAB</name>
<feature type="domain" description="Zinc finger CGNR" evidence="1">
    <location>
        <begin position="147"/>
        <end position="189"/>
    </location>
</feature>
<protein>
    <submittedName>
        <fullName evidence="2">Conserved protein containing a Zn-ribbon-like motif, possibly RNA-binding</fullName>
    </submittedName>
</protein>
<evidence type="ECO:0000259" key="1">
    <source>
        <dbReference type="Pfam" id="PF11706"/>
    </source>
</evidence>
<dbReference type="eggNOG" id="COG5516">
    <property type="taxonomic scope" value="Bacteria"/>
</dbReference>
<dbReference type="PANTHER" id="PTHR35525">
    <property type="entry name" value="BLL6575 PROTEIN"/>
    <property type="match status" value="1"/>
</dbReference>
<dbReference type="InterPro" id="IPR021005">
    <property type="entry name" value="Znf_CGNR"/>
</dbReference>
<accession>A0A1G9SEE8</accession>
<dbReference type="OrthoDB" id="3531194at2"/>
<dbReference type="Proteomes" id="UP000183376">
    <property type="component" value="Chromosome I"/>
</dbReference>
<dbReference type="InterPro" id="IPR023286">
    <property type="entry name" value="ABATE_dom_sf"/>
</dbReference>
<proteinExistence type="predicted"/>
<dbReference type="InterPro" id="IPR010852">
    <property type="entry name" value="ABATE"/>
</dbReference>
<organism evidence="2 3">
    <name type="scientific">Allokutzneria albata</name>
    <name type="common">Kibdelosporangium albatum</name>
    <dbReference type="NCBI Taxonomy" id="211114"/>
    <lineage>
        <taxon>Bacteria</taxon>
        <taxon>Bacillati</taxon>
        <taxon>Actinomycetota</taxon>
        <taxon>Actinomycetes</taxon>
        <taxon>Pseudonocardiales</taxon>
        <taxon>Pseudonocardiaceae</taxon>
        <taxon>Allokutzneria</taxon>
    </lineage>
</organism>
<dbReference type="Pfam" id="PF11706">
    <property type="entry name" value="zf-CGNR"/>
    <property type="match status" value="1"/>
</dbReference>
<gene>
    <name evidence="2" type="ORF">SAMN04489726_1114</name>
</gene>
<dbReference type="Gene3D" id="1.10.3300.10">
    <property type="entry name" value="Jann2411-like domain"/>
    <property type="match status" value="1"/>
</dbReference>
<dbReference type="SUPFAM" id="SSF160904">
    <property type="entry name" value="Jann2411-like"/>
    <property type="match status" value="1"/>
</dbReference>
<dbReference type="RefSeq" id="WP_030432327.1">
    <property type="nucleotide sequence ID" value="NZ_JOEF01000026.1"/>
</dbReference>
<dbReference type="EMBL" id="LT629701">
    <property type="protein sequence ID" value="SDM33848.1"/>
    <property type="molecule type" value="Genomic_DNA"/>
</dbReference>
<sequence>MEFNSYYGAGVRLSADLVNAVVGGEVGGRPFFAPRRPRLASVVLEVLRSVDPQLDEVGDQQAEAIAVFAERLRTVFSAMADKDVARAAREVNALLGETRAQPELVLHGDDPCWHVHFRGTAGGLAAEWTGACAAALAAVVGSSAGERLGVCTASRCDRVYVDTSHNARRRFCSLTCQNRVKTAAFRARRAGDS</sequence>